<organism evidence="2 3">
    <name type="scientific">Lactobacillus kitasatonis DSM 16761 = JCM 1039</name>
    <dbReference type="NCBI Taxonomy" id="1423767"/>
    <lineage>
        <taxon>Bacteria</taxon>
        <taxon>Bacillati</taxon>
        <taxon>Bacillota</taxon>
        <taxon>Bacilli</taxon>
        <taxon>Lactobacillales</taxon>
        <taxon>Lactobacillaceae</taxon>
        <taxon>Lactobacillus</taxon>
    </lineage>
</organism>
<dbReference type="FunFam" id="3.40.630.30:FF:000165">
    <property type="entry name" value="IAA acetyltransferase"/>
    <property type="match status" value="1"/>
</dbReference>
<evidence type="ECO:0000313" key="3">
    <source>
        <dbReference type="Proteomes" id="UP000051307"/>
    </source>
</evidence>
<dbReference type="SUPFAM" id="SSF55729">
    <property type="entry name" value="Acyl-CoA N-acyltransferases (Nat)"/>
    <property type="match status" value="1"/>
</dbReference>
<evidence type="ECO:0000259" key="1">
    <source>
        <dbReference type="PROSITE" id="PS51186"/>
    </source>
</evidence>
<proteinExistence type="predicted"/>
<feature type="domain" description="N-acetyltransferase" evidence="1">
    <location>
        <begin position="17"/>
        <end position="164"/>
    </location>
</feature>
<dbReference type="EMBL" id="AZFU01000034">
    <property type="protein sequence ID" value="KRM02954.1"/>
    <property type="molecule type" value="Genomic_DNA"/>
</dbReference>
<reference evidence="2 3" key="1">
    <citation type="journal article" date="2015" name="Genome Announc.">
        <title>Expanding the biotechnology potential of lactobacilli through comparative genomics of 213 strains and associated genera.</title>
        <authorList>
            <person name="Sun Z."/>
            <person name="Harris H.M."/>
            <person name="McCann A."/>
            <person name="Guo C."/>
            <person name="Argimon S."/>
            <person name="Zhang W."/>
            <person name="Yang X."/>
            <person name="Jeffery I.B."/>
            <person name="Cooney J.C."/>
            <person name="Kagawa T.F."/>
            <person name="Liu W."/>
            <person name="Song Y."/>
            <person name="Salvetti E."/>
            <person name="Wrobel A."/>
            <person name="Rasinkangas P."/>
            <person name="Parkhill J."/>
            <person name="Rea M.C."/>
            <person name="O'Sullivan O."/>
            <person name="Ritari J."/>
            <person name="Douillard F.P."/>
            <person name="Paul Ross R."/>
            <person name="Yang R."/>
            <person name="Briner A.E."/>
            <person name="Felis G.E."/>
            <person name="de Vos W.M."/>
            <person name="Barrangou R."/>
            <person name="Klaenhammer T.R."/>
            <person name="Caufield P.W."/>
            <person name="Cui Y."/>
            <person name="Zhang H."/>
            <person name="O'Toole P.W."/>
        </authorList>
    </citation>
    <scope>NUCLEOTIDE SEQUENCE [LARGE SCALE GENOMIC DNA]</scope>
    <source>
        <strain evidence="2 3">DSM 16761</strain>
    </source>
</reference>
<evidence type="ECO:0000313" key="2">
    <source>
        <dbReference type="EMBL" id="KRM02954.1"/>
    </source>
</evidence>
<dbReference type="GO" id="GO:0016747">
    <property type="term" value="F:acyltransferase activity, transferring groups other than amino-acyl groups"/>
    <property type="evidence" value="ECO:0007669"/>
    <property type="project" value="InterPro"/>
</dbReference>
<dbReference type="CDD" id="cd04301">
    <property type="entry name" value="NAT_SF"/>
    <property type="match status" value="1"/>
</dbReference>
<name>A0A0R1VBR1_9LACO</name>
<accession>A0A0R1VBR1</accession>
<dbReference type="InterPro" id="IPR000182">
    <property type="entry name" value="GNAT_dom"/>
</dbReference>
<protein>
    <submittedName>
        <fullName evidence="2">GNAT family acetyltransferase</fullName>
    </submittedName>
</protein>
<keyword evidence="2" id="KW-0808">Transferase</keyword>
<dbReference type="Gene3D" id="3.40.630.30">
    <property type="match status" value="1"/>
</dbReference>
<dbReference type="Proteomes" id="UP000051307">
    <property type="component" value="Unassembled WGS sequence"/>
</dbReference>
<dbReference type="AlphaFoldDB" id="A0A0R1VBR1"/>
<sequence length="164" mass="19090">MSNNYEIFYYGGILVAMKIKKITTNKKQYLSLLLLADEQESMVDKYLDRGKMYVLFQDDTAISECVVTDEGNKILEIKNLATNPDFQHQGYAQKLVEFIEQKYRGQFDILQVGTGDSPLTLPFYEKIGFKVSGRKRNFFVDNYDHPIFEAGKQLVDMIYLQKRL</sequence>
<dbReference type="eggNOG" id="COG0456">
    <property type="taxonomic scope" value="Bacteria"/>
</dbReference>
<comment type="caution">
    <text evidence="2">The sequence shown here is derived from an EMBL/GenBank/DDBJ whole genome shotgun (WGS) entry which is preliminary data.</text>
</comment>
<dbReference type="Pfam" id="PF13508">
    <property type="entry name" value="Acetyltransf_7"/>
    <property type="match status" value="1"/>
</dbReference>
<dbReference type="InterPro" id="IPR016181">
    <property type="entry name" value="Acyl_CoA_acyltransferase"/>
</dbReference>
<dbReference type="PROSITE" id="PS51186">
    <property type="entry name" value="GNAT"/>
    <property type="match status" value="1"/>
</dbReference>
<gene>
    <name evidence="2" type="ORF">FC59_GL001337</name>
</gene>
<dbReference type="PATRIC" id="fig|1423767.3.peg.1389"/>